<keyword evidence="2" id="KW-1185">Reference proteome</keyword>
<accession>A0A0D0EBG6</accession>
<dbReference type="AlphaFoldDB" id="A0A0D0EBG6"/>
<dbReference type="InParanoid" id="A0A0D0EBG6"/>
<dbReference type="HOGENOM" id="CLU_2483986_0_0_1"/>
<sequence>MPPPRVLHIIMYANNWLPCESATHLDPRGPFCEVIYKADFSCAINPWKTLTGATSVIKSLRELRSVAFIIMKSCPCGKTPIIFVEKR</sequence>
<protein>
    <submittedName>
        <fullName evidence="1">Uncharacterized protein</fullName>
    </submittedName>
</protein>
<reference evidence="2" key="2">
    <citation type="submission" date="2015-01" db="EMBL/GenBank/DDBJ databases">
        <title>Evolutionary Origins and Diversification of the Mycorrhizal Mutualists.</title>
        <authorList>
            <consortium name="DOE Joint Genome Institute"/>
            <consortium name="Mycorrhizal Genomics Consortium"/>
            <person name="Kohler A."/>
            <person name="Kuo A."/>
            <person name="Nagy L.G."/>
            <person name="Floudas D."/>
            <person name="Copeland A."/>
            <person name="Barry K.W."/>
            <person name="Cichocki N."/>
            <person name="Veneault-Fourrey C."/>
            <person name="LaButti K."/>
            <person name="Lindquist E.A."/>
            <person name="Lipzen A."/>
            <person name="Lundell T."/>
            <person name="Morin E."/>
            <person name="Murat C."/>
            <person name="Riley R."/>
            <person name="Ohm R."/>
            <person name="Sun H."/>
            <person name="Tunlid A."/>
            <person name="Henrissat B."/>
            <person name="Grigoriev I.V."/>
            <person name="Hibbett D.S."/>
            <person name="Martin F."/>
        </authorList>
    </citation>
    <scope>NUCLEOTIDE SEQUENCE [LARGE SCALE GENOMIC DNA]</scope>
    <source>
        <strain evidence="2">Ve08.2h10</strain>
    </source>
</reference>
<organism evidence="1 2">
    <name type="scientific">Paxillus rubicundulus Ve08.2h10</name>
    <dbReference type="NCBI Taxonomy" id="930991"/>
    <lineage>
        <taxon>Eukaryota</taxon>
        <taxon>Fungi</taxon>
        <taxon>Dikarya</taxon>
        <taxon>Basidiomycota</taxon>
        <taxon>Agaricomycotina</taxon>
        <taxon>Agaricomycetes</taxon>
        <taxon>Agaricomycetidae</taxon>
        <taxon>Boletales</taxon>
        <taxon>Paxilineae</taxon>
        <taxon>Paxillaceae</taxon>
        <taxon>Paxillus</taxon>
    </lineage>
</organism>
<dbReference type="Proteomes" id="UP000054538">
    <property type="component" value="Unassembled WGS sequence"/>
</dbReference>
<dbReference type="EMBL" id="KN824929">
    <property type="protein sequence ID" value="KIK97585.1"/>
    <property type="molecule type" value="Genomic_DNA"/>
</dbReference>
<gene>
    <name evidence="1" type="ORF">PAXRUDRAFT_824794</name>
</gene>
<evidence type="ECO:0000313" key="1">
    <source>
        <dbReference type="EMBL" id="KIK97585.1"/>
    </source>
</evidence>
<name>A0A0D0EBG6_9AGAM</name>
<reference evidence="1 2" key="1">
    <citation type="submission" date="2014-04" db="EMBL/GenBank/DDBJ databases">
        <authorList>
            <consortium name="DOE Joint Genome Institute"/>
            <person name="Kuo A."/>
            <person name="Kohler A."/>
            <person name="Jargeat P."/>
            <person name="Nagy L.G."/>
            <person name="Floudas D."/>
            <person name="Copeland A."/>
            <person name="Barry K.W."/>
            <person name="Cichocki N."/>
            <person name="Veneault-Fourrey C."/>
            <person name="LaButti K."/>
            <person name="Lindquist E.A."/>
            <person name="Lipzen A."/>
            <person name="Lundell T."/>
            <person name="Morin E."/>
            <person name="Murat C."/>
            <person name="Sun H."/>
            <person name="Tunlid A."/>
            <person name="Henrissat B."/>
            <person name="Grigoriev I.V."/>
            <person name="Hibbett D.S."/>
            <person name="Martin F."/>
            <person name="Nordberg H.P."/>
            <person name="Cantor M.N."/>
            <person name="Hua S.X."/>
        </authorList>
    </citation>
    <scope>NUCLEOTIDE SEQUENCE [LARGE SCALE GENOMIC DNA]</scope>
    <source>
        <strain evidence="1 2">Ve08.2h10</strain>
    </source>
</reference>
<proteinExistence type="predicted"/>
<evidence type="ECO:0000313" key="2">
    <source>
        <dbReference type="Proteomes" id="UP000054538"/>
    </source>
</evidence>